<feature type="transmembrane region" description="Helical" evidence="8">
    <location>
        <begin position="20"/>
        <end position="45"/>
    </location>
</feature>
<dbReference type="AlphaFoldDB" id="A7SEZ1"/>
<evidence type="ECO:0000256" key="8">
    <source>
        <dbReference type="SAM" id="Phobius"/>
    </source>
</evidence>
<evidence type="ECO:0000256" key="2">
    <source>
        <dbReference type="ARBA" id="ARBA00022692"/>
    </source>
</evidence>
<evidence type="ECO:0000256" key="6">
    <source>
        <dbReference type="ARBA" id="ARBA00023170"/>
    </source>
</evidence>
<keyword evidence="5 8" id="KW-0472">Membrane</keyword>
<keyword evidence="3 8" id="KW-1133">Transmembrane helix</keyword>
<dbReference type="EMBL" id="DS469640">
    <property type="protein sequence ID" value="EDO37741.1"/>
    <property type="molecule type" value="Genomic_DNA"/>
</dbReference>
<comment type="subcellular location">
    <subcellularLocation>
        <location evidence="1">Membrane</location>
        <topology evidence="1">Multi-pass membrane protein</topology>
    </subcellularLocation>
</comment>
<keyword evidence="11" id="KW-1185">Reference proteome</keyword>
<keyword evidence="7" id="KW-0807">Transducer</keyword>
<keyword evidence="6" id="KW-0675">Receptor</keyword>
<dbReference type="OrthoDB" id="6156007at2759"/>
<dbReference type="GO" id="GO:0004930">
    <property type="term" value="F:G protein-coupled receptor activity"/>
    <property type="evidence" value="ECO:0007669"/>
    <property type="project" value="UniProtKB-KW"/>
</dbReference>
<accession>A7SEZ1</accession>
<evidence type="ECO:0000256" key="1">
    <source>
        <dbReference type="ARBA" id="ARBA00004141"/>
    </source>
</evidence>
<evidence type="ECO:0000256" key="5">
    <source>
        <dbReference type="ARBA" id="ARBA00023136"/>
    </source>
</evidence>
<evidence type="ECO:0000313" key="11">
    <source>
        <dbReference type="Proteomes" id="UP000001593"/>
    </source>
</evidence>
<dbReference type="InterPro" id="IPR017452">
    <property type="entry name" value="GPCR_Rhodpsn_7TM"/>
</dbReference>
<gene>
    <name evidence="10" type="ORF">NEMVEDRAFT_v1g244802</name>
</gene>
<dbReference type="HOGENOM" id="CLU_057984_0_0_1"/>
<reference evidence="10 11" key="1">
    <citation type="journal article" date="2007" name="Science">
        <title>Sea anemone genome reveals ancestral eumetazoan gene repertoire and genomic organization.</title>
        <authorList>
            <person name="Putnam N.H."/>
            <person name="Srivastava M."/>
            <person name="Hellsten U."/>
            <person name="Dirks B."/>
            <person name="Chapman J."/>
            <person name="Salamov A."/>
            <person name="Terry A."/>
            <person name="Shapiro H."/>
            <person name="Lindquist E."/>
            <person name="Kapitonov V.V."/>
            <person name="Jurka J."/>
            <person name="Genikhovich G."/>
            <person name="Grigoriev I.V."/>
            <person name="Lucas S.M."/>
            <person name="Steele R.E."/>
            <person name="Finnerty J.R."/>
            <person name="Technau U."/>
            <person name="Martindale M.Q."/>
            <person name="Rokhsar D.S."/>
        </authorList>
    </citation>
    <scope>NUCLEOTIDE SEQUENCE [LARGE SCALE GENOMIC DNA]</scope>
    <source>
        <strain evidence="11">CH2 X CH6</strain>
    </source>
</reference>
<feature type="transmembrane region" description="Helical" evidence="8">
    <location>
        <begin position="248"/>
        <end position="272"/>
    </location>
</feature>
<evidence type="ECO:0000256" key="3">
    <source>
        <dbReference type="ARBA" id="ARBA00022989"/>
    </source>
</evidence>
<feature type="transmembrane region" description="Helical" evidence="8">
    <location>
        <begin position="136"/>
        <end position="153"/>
    </location>
</feature>
<keyword evidence="2 8" id="KW-0812">Transmembrane</keyword>
<feature type="transmembrane region" description="Helical" evidence="8">
    <location>
        <begin position="181"/>
        <end position="198"/>
    </location>
</feature>
<sequence length="325" mass="37407">MENASFEEDAVPYGDKKFQIPVVCALVLELLFGMTSCFSVVYIYWKRRHVRSVANMLITNLATVDLATCCLGIPVTITRVIDFENNQVLFCLAHEGLTSALRNASIVTLLLICFDRYESIRNPFRRRLNFTKAQKSLLLLWIFAWMTFSVPFIEHGLRSTTPVTRSCTSMFTHGGYKFRTYYFPGFLLVTIISLPCYWKISQAALSRIHIQAIVVRAAFLVKPAFQVSQEGENPAKNSRQREWRVAKMTGAIMFSVCVLWFPYMLLTFVISFLKPSLTLAKLEISFLILGYLNCTLDPLLYAFTKQKFRNAFWRTLPQFTRNGRV</sequence>
<evidence type="ECO:0000259" key="9">
    <source>
        <dbReference type="PROSITE" id="PS50262"/>
    </source>
</evidence>
<organism evidence="10 11">
    <name type="scientific">Nematostella vectensis</name>
    <name type="common">Starlet sea anemone</name>
    <dbReference type="NCBI Taxonomy" id="45351"/>
    <lineage>
        <taxon>Eukaryota</taxon>
        <taxon>Metazoa</taxon>
        <taxon>Cnidaria</taxon>
        <taxon>Anthozoa</taxon>
        <taxon>Hexacorallia</taxon>
        <taxon>Actiniaria</taxon>
        <taxon>Edwardsiidae</taxon>
        <taxon>Nematostella</taxon>
    </lineage>
</organism>
<feature type="transmembrane region" description="Helical" evidence="8">
    <location>
        <begin position="284"/>
        <end position="304"/>
    </location>
</feature>
<proteinExistence type="predicted"/>
<dbReference type="Pfam" id="PF00001">
    <property type="entry name" value="7tm_1"/>
    <property type="match status" value="1"/>
</dbReference>
<dbReference type="eggNOG" id="KOG3656">
    <property type="taxonomic scope" value="Eukaryota"/>
</dbReference>
<dbReference type="Gene3D" id="1.20.1070.10">
    <property type="entry name" value="Rhodopsin 7-helix transmembrane proteins"/>
    <property type="match status" value="1"/>
</dbReference>
<evidence type="ECO:0000256" key="7">
    <source>
        <dbReference type="ARBA" id="ARBA00023224"/>
    </source>
</evidence>
<protein>
    <recommendedName>
        <fullName evidence="9">G-protein coupled receptors family 1 profile domain-containing protein</fullName>
    </recommendedName>
</protein>
<dbReference type="FunFam" id="1.20.1070.10:FF:000403">
    <property type="entry name" value="Predicted protein"/>
    <property type="match status" value="1"/>
</dbReference>
<dbReference type="STRING" id="45351.A7SEZ1"/>
<dbReference type="PRINTS" id="PR00237">
    <property type="entry name" value="GPCRRHODOPSN"/>
</dbReference>
<dbReference type="GO" id="GO:0016020">
    <property type="term" value="C:membrane"/>
    <property type="evidence" value="ECO:0007669"/>
    <property type="project" value="UniProtKB-SubCell"/>
</dbReference>
<dbReference type="InParanoid" id="A7SEZ1"/>
<dbReference type="Proteomes" id="UP000001593">
    <property type="component" value="Unassembled WGS sequence"/>
</dbReference>
<dbReference type="SUPFAM" id="SSF81321">
    <property type="entry name" value="Family A G protein-coupled receptor-like"/>
    <property type="match status" value="1"/>
</dbReference>
<dbReference type="PROSITE" id="PS50262">
    <property type="entry name" value="G_PROTEIN_RECEP_F1_2"/>
    <property type="match status" value="1"/>
</dbReference>
<dbReference type="CDD" id="cd00637">
    <property type="entry name" value="7tm_classA_rhodopsin-like"/>
    <property type="match status" value="1"/>
</dbReference>
<dbReference type="InterPro" id="IPR050125">
    <property type="entry name" value="GPCR_opsins"/>
</dbReference>
<evidence type="ECO:0000313" key="10">
    <source>
        <dbReference type="EMBL" id="EDO37741.1"/>
    </source>
</evidence>
<evidence type="ECO:0000256" key="4">
    <source>
        <dbReference type="ARBA" id="ARBA00023040"/>
    </source>
</evidence>
<name>A7SEZ1_NEMVE</name>
<dbReference type="KEGG" id="nve:5509271"/>
<dbReference type="FunCoup" id="A7SEZ1">
    <property type="interactions" value="8"/>
</dbReference>
<dbReference type="PANTHER" id="PTHR24240">
    <property type="entry name" value="OPSIN"/>
    <property type="match status" value="1"/>
</dbReference>
<dbReference type="OMA" id="VGPSDLM"/>
<keyword evidence="4" id="KW-0297">G-protein coupled receptor</keyword>
<dbReference type="InterPro" id="IPR000276">
    <property type="entry name" value="GPCR_Rhodpsn"/>
</dbReference>
<feature type="domain" description="G-protein coupled receptors family 1 profile" evidence="9">
    <location>
        <begin position="36"/>
        <end position="301"/>
    </location>
</feature>
<dbReference type="PhylomeDB" id="A7SEZ1"/>